<keyword evidence="7" id="KW-0472">Membrane</keyword>
<keyword evidence="7" id="KW-1133">Transmembrane helix</keyword>
<evidence type="ECO:0000313" key="10">
    <source>
        <dbReference type="Proteomes" id="UP000326641"/>
    </source>
</evidence>
<keyword evidence="4" id="KW-0249">Electron transport</keyword>
<feature type="transmembrane region" description="Helical" evidence="7">
    <location>
        <begin position="378"/>
        <end position="400"/>
    </location>
</feature>
<dbReference type="GO" id="GO:0051539">
    <property type="term" value="F:4 iron, 4 sulfur cluster binding"/>
    <property type="evidence" value="ECO:0007669"/>
    <property type="project" value="UniProtKB-KW"/>
</dbReference>
<evidence type="ECO:0000256" key="3">
    <source>
        <dbReference type="ARBA" id="ARBA00022723"/>
    </source>
</evidence>
<protein>
    <submittedName>
        <fullName evidence="9">Polyferredoxin</fullName>
    </submittedName>
</protein>
<dbReference type="GO" id="GO:0005886">
    <property type="term" value="C:plasma membrane"/>
    <property type="evidence" value="ECO:0007669"/>
    <property type="project" value="TreeGrafter"/>
</dbReference>
<evidence type="ECO:0000256" key="5">
    <source>
        <dbReference type="ARBA" id="ARBA00023004"/>
    </source>
</evidence>
<name>A0A564WH17_9PROT</name>
<feature type="transmembrane region" description="Helical" evidence="7">
    <location>
        <begin position="151"/>
        <end position="170"/>
    </location>
</feature>
<sequence length="486" mass="50555">MTASPDQAPPSTGRPPAGPIAFRIERLLHLIGPHLVKLQVLMLVLFLIVLLAPLMLGDVAVGSGPFADIGAISGLLLWGVWLPLVLVTAALAGRAWCGLLCPMGAASEWMSRIGLQRPTPNWLKWSGLPLASFLVVSVLNEATGADDNPVALAILFGALFFAAITVGFLFGRNKRAWCRHACPVGLTLGMSARLSAVTLEPKTPRPDGEHYSEKTICPTMIDLKRKTESRHCLVCAKCIAPQARGGLSVAFRRLGTEIRAVASTNPSLVEVLFLFSAIGIAAGVMLEDLPGAEERIMGVLGLGDGLLATAAYFAIVTVATAAVLSATTVLAALGMAAVRPGRRWQAWFYRFGYAIAPLSLAALIFCMCAVAFEALAALGVPAGAILAVKGVILLAALAWCSSLVRGTLAPRAAADAAPDPACGVQAGSGAEYASDQHRSLVRSEATQLTRILGSGPCGLVDCSILPGIGASGRNRGSSHPGLHPKS</sequence>
<dbReference type="PANTHER" id="PTHR30176:SF3">
    <property type="entry name" value="FERREDOXIN-TYPE PROTEIN NAPH"/>
    <property type="match status" value="1"/>
</dbReference>
<dbReference type="Pfam" id="PF12801">
    <property type="entry name" value="Fer4_5"/>
    <property type="match status" value="2"/>
</dbReference>
<evidence type="ECO:0000256" key="2">
    <source>
        <dbReference type="ARBA" id="ARBA00022485"/>
    </source>
</evidence>
<gene>
    <name evidence="9" type="ORF">DF3PA_70081</name>
</gene>
<keyword evidence="6" id="KW-0411">Iron-sulfur</keyword>
<proteinExistence type="predicted"/>
<feature type="domain" description="4Fe-4S ferredoxin-type" evidence="8">
    <location>
        <begin position="76"/>
        <end position="114"/>
    </location>
</feature>
<keyword evidence="7" id="KW-0812">Transmembrane</keyword>
<feature type="transmembrane region" description="Helical" evidence="7">
    <location>
        <begin position="268"/>
        <end position="286"/>
    </location>
</feature>
<keyword evidence="2" id="KW-0004">4Fe-4S</keyword>
<evidence type="ECO:0000256" key="6">
    <source>
        <dbReference type="ARBA" id="ARBA00023014"/>
    </source>
</evidence>
<keyword evidence="1" id="KW-0813">Transport</keyword>
<dbReference type="AlphaFoldDB" id="A0A564WH17"/>
<feature type="domain" description="4Fe-4S ferredoxin-type" evidence="8">
    <location>
        <begin position="155"/>
        <end position="194"/>
    </location>
</feature>
<accession>A0A564WH17</accession>
<keyword evidence="3" id="KW-0479">Metal-binding</keyword>
<dbReference type="InterPro" id="IPR051684">
    <property type="entry name" value="Electron_Trans/Redox"/>
</dbReference>
<keyword evidence="5" id="KW-0408">Iron</keyword>
<organism evidence="9 10">
    <name type="scientific">Candidatus Defluviicoccus seviourii</name>
    <dbReference type="NCBI Taxonomy" id="2565273"/>
    <lineage>
        <taxon>Bacteria</taxon>
        <taxon>Pseudomonadati</taxon>
        <taxon>Pseudomonadota</taxon>
        <taxon>Alphaproteobacteria</taxon>
        <taxon>Rhodospirillales</taxon>
        <taxon>Rhodospirillaceae</taxon>
        <taxon>Defluviicoccus</taxon>
    </lineage>
</organism>
<evidence type="ECO:0000259" key="8">
    <source>
        <dbReference type="Pfam" id="PF12801"/>
    </source>
</evidence>
<feature type="transmembrane region" description="Helical" evidence="7">
    <location>
        <begin position="35"/>
        <end position="56"/>
    </location>
</feature>
<comment type="caution">
    <text evidence="9">The sequence shown here is derived from an EMBL/GenBank/DDBJ whole genome shotgun (WGS) entry which is preliminary data.</text>
</comment>
<dbReference type="Proteomes" id="UP000326641">
    <property type="component" value="Unassembled WGS sequence"/>
</dbReference>
<dbReference type="InterPro" id="IPR017896">
    <property type="entry name" value="4Fe4S_Fe-S-bd"/>
</dbReference>
<evidence type="ECO:0000256" key="1">
    <source>
        <dbReference type="ARBA" id="ARBA00022448"/>
    </source>
</evidence>
<dbReference type="PANTHER" id="PTHR30176">
    <property type="entry name" value="FERREDOXIN-TYPE PROTEIN NAPH"/>
    <property type="match status" value="1"/>
</dbReference>
<feature type="transmembrane region" description="Helical" evidence="7">
    <location>
        <begin position="347"/>
        <end position="372"/>
    </location>
</feature>
<reference evidence="9" key="1">
    <citation type="submission" date="2018-11" db="EMBL/GenBank/DDBJ databases">
        <authorList>
            <person name="Onetto C."/>
        </authorList>
    </citation>
    <scope>NUCLEOTIDE SEQUENCE [LARGE SCALE GENOMIC DNA]</scope>
</reference>
<dbReference type="GO" id="GO:0046872">
    <property type="term" value="F:metal ion binding"/>
    <property type="evidence" value="ECO:0007669"/>
    <property type="project" value="UniProtKB-KW"/>
</dbReference>
<evidence type="ECO:0000256" key="7">
    <source>
        <dbReference type="SAM" id="Phobius"/>
    </source>
</evidence>
<dbReference type="EMBL" id="UXAT02000052">
    <property type="protein sequence ID" value="VUX47760.1"/>
    <property type="molecule type" value="Genomic_DNA"/>
</dbReference>
<feature type="transmembrane region" description="Helical" evidence="7">
    <location>
        <begin position="76"/>
        <end position="101"/>
    </location>
</feature>
<feature type="transmembrane region" description="Helical" evidence="7">
    <location>
        <begin position="306"/>
        <end position="335"/>
    </location>
</feature>
<keyword evidence="10" id="KW-1185">Reference proteome</keyword>
<evidence type="ECO:0000256" key="4">
    <source>
        <dbReference type="ARBA" id="ARBA00022982"/>
    </source>
</evidence>
<evidence type="ECO:0000313" key="9">
    <source>
        <dbReference type="EMBL" id="VUX47760.1"/>
    </source>
</evidence>